<dbReference type="InterPro" id="IPR050219">
    <property type="entry name" value="DnaG_primase"/>
</dbReference>
<keyword evidence="4 12" id="KW-0548">Nucleotidyltransferase</keyword>
<dbReference type="GO" id="GO:0003899">
    <property type="term" value="F:DNA-directed RNA polymerase activity"/>
    <property type="evidence" value="ECO:0007669"/>
    <property type="project" value="UniProtKB-UniRule"/>
</dbReference>
<keyword evidence="5 12" id="KW-0235">DNA replication</keyword>
<evidence type="ECO:0000256" key="5">
    <source>
        <dbReference type="ARBA" id="ARBA00022705"/>
    </source>
</evidence>
<dbReference type="EMBL" id="MFHI01000037">
    <property type="protein sequence ID" value="OGF77699.1"/>
    <property type="molecule type" value="Genomic_DNA"/>
</dbReference>
<comment type="domain">
    <text evidence="12">Contains an N-terminal zinc-binding domain, a central core domain that contains the primase activity, and a C-terminal DnaB-binding domain.</text>
</comment>
<dbReference type="GO" id="GO:0003677">
    <property type="term" value="F:DNA binding"/>
    <property type="evidence" value="ECO:0007669"/>
    <property type="project" value="UniProtKB-KW"/>
</dbReference>
<evidence type="ECO:0000256" key="11">
    <source>
        <dbReference type="ARBA" id="ARBA00023163"/>
    </source>
</evidence>
<dbReference type="InterPro" id="IPR006295">
    <property type="entry name" value="DNA_primase_DnaG"/>
</dbReference>
<keyword evidence="2 12" id="KW-0639">Primosome</keyword>
<dbReference type="SMART" id="SM00400">
    <property type="entry name" value="ZnF_CHCC"/>
    <property type="match status" value="1"/>
</dbReference>
<dbReference type="PIRSF" id="PIRSF002811">
    <property type="entry name" value="DnaG"/>
    <property type="match status" value="1"/>
</dbReference>
<dbReference type="InterPro" id="IPR036977">
    <property type="entry name" value="DNA_primase_Znf_CHC2"/>
</dbReference>
<dbReference type="InterPro" id="IPR006171">
    <property type="entry name" value="TOPRIM_dom"/>
</dbReference>
<comment type="catalytic activity">
    <reaction evidence="12">
        <text>ssDNA + n NTP = ssDNA/pppN(pN)n-1 hybrid + (n-1) diphosphate.</text>
        <dbReference type="EC" id="2.7.7.101"/>
    </reaction>
</comment>
<dbReference type="Gene3D" id="3.90.980.10">
    <property type="entry name" value="DNA primase, catalytic core, N-terminal domain"/>
    <property type="match status" value="1"/>
</dbReference>
<dbReference type="PANTHER" id="PTHR30313">
    <property type="entry name" value="DNA PRIMASE"/>
    <property type="match status" value="1"/>
</dbReference>
<evidence type="ECO:0000259" key="15">
    <source>
        <dbReference type="PROSITE" id="PS50880"/>
    </source>
</evidence>
<gene>
    <name evidence="12" type="primary">dnaG</name>
    <name evidence="16" type="ORF">A2W54_02950</name>
</gene>
<dbReference type="CDD" id="cd03364">
    <property type="entry name" value="TOPRIM_DnaG_primases"/>
    <property type="match status" value="1"/>
</dbReference>
<evidence type="ECO:0000256" key="7">
    <source>
        <dbReference type="ARBA" id="ARBA00022771"/>
    </source>
</evidence>
<accession>A0A1F5WPW1</accession>
<dbReference type="GO" id="GO:0006269">
    <property type="term" value="P:DNA replication, synthesis of primer"/>
    <property type="evidence" value="ECO:0007669"/>
    <property type="project" value="UniProtKB-UniRule"/>
</dbReference>
<dbReference type="GO" id="GO:0008270">
    <property type="term" value="F:zinc ion binding"/>
    <property type="evidence" value="ECO:0007669"/>
    <property type="project" value="UniProtKB-UniRule"/>
</dbReference>
<comment type="cofactor">
    <cofactor evidence="12 13 14">
        <name>Zn(2+)</name>
        <dbReference type="ChEBI" id="CHEBI:29105"/>
    </cofactor>
    <text evidence="12 13 14">Binds 1 zinc ion per monomer.</text>
</comment>
<keyword evidence="1 12" id="KW-0240">DNA-directed RNA polymerase</keyword>
<dbReference type="GO" id="GO:1990077">
    <property type="term" value="C:primosome complex"/>
    <property type="evidence" value="ECO:0007669"/>
    <property type="project" value="UniProtKB-KW"/>
</dbReference>
<protein>
    <recommendedName>
        <fullName evidence="12 13">DNA primase</fullName>
        <ecNumber evidence="12">2.7.7.101</ecNumber>
    </recommendedName>
</protein>
<keyword evidence="9" id="KW-0460">Magnesium</keyword>
<evidence type="ECO:0000256" key="1">
    <source>
        <dbReference type="ARBA" id="ARBA00022478"/>
    </source>
</evidence>
<feature type="zinc finger region" description="CHC2-type" evidence="12 14">
    <location>
        <begin position="34"/>
        <end position="58"/>
    </location>
</feature>
<keyword evidence="11 12" id="KW-0804">Transcription</keyword>
<organism evidence="16 17">
    <name type="scientific">Candidatus Giovannonibacteria bacterium RIFCSPHIGHO2_02_43_13</name>
    <dbReference type="NCBI Taxonomy" id="1798330"/>
    <lineage>
        <taxon>Bacteria</taxon>
        <taxon>Candidatus Giovannoniibacteriota</taxon>
    </lineage>
</organism>
<dbReference type="PANTHER" id="PTHR30313:SF2">
    <property type="entry name" value="DNA PRIMASE"/>
    <property type="match status" value="1"/>
</dbReference>
<dbReference type="InterPro" id="IPR002694">
    <property type="entry name" value="Znf_CHC2"/>
</dbReference>
<dbReference type="PROSITE" id="PS50880">
    <property type="entry name" value="TOPRIM"/>
    <property type="match status" value="1"/>
</dbReference>
<comment type="similarity">
    <text evidence="12 13">Belongs to the DnaG primase family.</text>
</comment>
<evidence type="ECO:0000256" key="2">
    <source>
        <dbReference type="ARBA" id="ARBA00022515"/>
    </source>
</evidence>
<evidence type="ECO:0000256" key="8">
    <source>
        <dbReference type="ARBA" id="ARBA00022833"/>
    </source>
</evidence>
<dbReference type="Pfam" id="PF08275">
    <property type="entry name" value="DNAG_N"/>
    <property type="match status" value="1"/>
</dbReference>
<dbReference type="InterPro" id="IPR037068">
    <property type="entry name" value="DNA_primase_core_N_sf"/>
</dbReference>
<dbReference type="EC" id="2.7.7.101" evidence="12"/>
<dbReference type="AlphaFoldDB" id="A0A1F5WPW1"/>
<dbReference type="InterPro" id="IPR034151">
    <property type="entry name" value="TOPRIM_DnaG_bac"/>
</dbReference>
<feature type="domain" description="Toprim" evidence="15">
    <location>
        <begin position="274"/>
        <end position="355"/>
    </location>
</feature>
<dbReference type="Pfam" id="PF13155">
    <property type="entry name" value="Toprim_2"/>
    <property type="match status" value="1"/>
</dbReference>
<evidence type="ECO:0000256" key="6">
    <source>
        <dbReference type="ARBA" id="ARBA00022723"/>
    </source>
</evidence>
<proteinExistence type="inferred from homology"/>
<name>A0A1F5WPW1_9BACT</name>
<dbReference type="GO" id="GO:0005737">
    <property type="term" value="C:cytoplasm"/>
    <property type="evidence" value="ECO:0007669"/>
    <property type="project" value="TreeGrafter"/>
</dbReference>
<dbReference type="GO" id="GO:0000428">
    <property type="term" value="C:DNA-directed RNA polymerase complex"/>
    <property type="evidence" value="ECO:0007669"/>
    <property type="project" value="UniProtKB-KW"/>
</dbReference>
<evidence type="ECO:0000256" key="13">
    <source>
        <dbReference type="PIRNR" id="PIRNR002811"/>
    </source>
</evidence>
<dbReference type="SUPFAM" id="SSF56731">
    <property type="entry name" value="DNA primase core"/>
    <property type="match status" value="1"/>
</dbReference>
<dbReference type="NCBIfam" id="TIGR01391">
    <property type="entry name" value="dnaG"/>
    <property type="match status" value="1"/>
</dbReference>
<reference evidence="16 17" key="1">
    <citation type="journal article" date="2016" name="Nat. Commun.">
        <title>Thousands of microbial genomes shed light on interconnected biogeochemical processes in an aquifer system.</title>
        <authorList>
            <person name="Anantharaman K."/>
            <person name="Brown C.T."/>
            <person name="Hug L.A."/>
            <person name="Sharon I."/>
            <person name="Castelle C.J."/>
            <person name="Probst A.J."/>
            <person name="Thomas B.C."/>
            <person name="Singh A."/>
            <person name="Wilkins M.J."/>
            <person name="Karaoz U."/>
            <person name="Brodie E.L."/>
            <person name="Williams K.H."/>
            <person name="Hubbard S.S."/>
            <person name="Banfield J.F."/>
        </authorList>
    </citation>
    <scope>NUCLEOTIDE SEQUENCE [LARGE SCALE GENOMIC DNA]</scope>
</reference>
<evidence type="ECO:0000256" key="10">
    <source>
        <dbReference type="ARBA" id="ARBA00023125"/>
    </source>
</evidence>
<dbReference type="Gene3D" id="3.40.1360.10">
    <property type="match status" value="1"/>
</dbReference>
<dbReference type="SMART" id="SM00493">
    <property type="entry name" value="TOPRIM"/>
    <property type="match status" value="1"/>
</dbReference>
<evidence type="ECO:0000256" key="12">
    <source>
        <dbReference type="HAMAP-Rule" id="MF_00974"/>
    </source>
</evidence>
<keyword evidence="7 12" id="KW-0863">Zinc-finger</keyword>
<evidence type="ECO:0000313" key="16">
    <source>
        <dbReference type="EMBL" id="OGF77699.1"/>
    </source>
</evidence>
<evidence type="ECO:0000256" key="4">
    <source>
        <dbReference type="ARBA" id="ARBA00022695"/>
    </source>
</evidence>
<dbReference type="Gene3D" id="3.90.580.10">
    <property type="entry name" value="Zinc finger, CHC2-type domain"/>
    <property type="match status" value="1"/>
</dbReference>
<keyword evidence="6 12" id="KW-0479">Metal-binding</keyword>
<dbReference type="InterPro" id="IPR030846">
    <property type="entry name" value="DnaG_bac"/>
</dbReference>
<keyword evidence="8 12" id="KW-0862">Zinc</keyword>
<evidence type="ECO:0000256" key="9">
    <source>
        <dbReference type="ARBA" id="ARBA00022842"/>
    </source>
</evidence>
<dbReference type="Pfam" id="PF01807">
    <property type="entry name" value="Zn_ribbon_DnaG"/>
    <property type="match status" value="1"/>
</dbReference>
<evidence type="ECO:0000313" key="17">
    <source>
        <dbReference type="Proteomes" id="UP000178425"/>
    </source>
</evidence>
<dbReference type="InterPro" id="IPR013264">
    <property type="entry name" value="DNAG_N"/>
</dbReference>
<dbReference type="SUPFAM" id="SSF57783">
    <property type="entry name" value="Zinc beta-ribbon"/>
    <property type="match status" value="1"/>
</dbReference>
<dbReference type="FunFam" id="3.90.580.10:FF:000001">
    <property type="entry name" value="DNA primase"/>
    <property type="match status" value="1"/>
</dbReference>
<evidence type="ECO:0000256" key="14">
    <source>
        <dbReference type="PIRSR" id="PIRSR002811-1"/>
    </source>
</evidence>
<evidence type="ECO:0000256" key="3">
    <source>
        <dbReference type="ARBA" id="ARBA00022679"/>
    </source>
</evidence>
<keyword evidence="3 12" id="KW-0808">Transferase</keyword>
<comment type="subunit">
    <text evidence="12">Monomer. Interacts with DnaB.</text>
</comment>
<comment type="function">
    <text evidence="12 13">RNA polymerase that catalyzes the synthesis of short RNA molecules used as primers for DNA polymerase during DNA replication.</text>
</comment>
<keyword evidence="10 12" id="KW-0238">DNA-binding</keyword>
<comment type="caution">
    <text evidence="16">The sequence shown here is derived from an EMBL/GenBank/DDBJ whole genome shotgun (WGS) entry which is preliminary data.</text>
</comment>
<dbReference type="Proteomes" id="UP000178425">
    <property type="component" value="Unassembled WGS sequence"/>
</dbReference>
<dbReference type="HAMAP" id="MF_00974">
    <property type="entry name" value="DNA_primase_DnaG"/>
    <property type="match status" value="1"/>
</dbReference>
<sequence length="571" mass="63967">MSQVEDIKTKIDIIDLVGSYIRLTKAGSNFKARCPFHNEKTPSFNVSPARQIWHCFGCGKGGDVIEFVKEIEGVEFFEALKMLADRAGVELVHEDASAKNERTRTFSLLEDAAKFYEEELAHSDFLALNPLYGGSDASPKSECARSPLAYLRSRGLIDETIKEFRIGYAPQEWKSIFNHLLEKGFKADEIECAGLIVKSQNSKVAAQNYYDRFRGRIMFPIFDALGRVIAFGGRMFPDRENEAKYVNSPETNLYQKSKVLYGFNKSKSAILKAGECIVVEGYMDMIMSYQSGVKNVVASSGTALTADQLKILRRLSEKLITAFDMDKAGEDAARRGIALALTEGFEVGVAGSLSGLKDPADAVRKDPKIWKDAVKNSRHVIQFYIDTALAKFPASSHEAKREFQRTVIPAIVSLPDLEKAHWIKQIGKTLDIAEEAVWEALRKLQNPNNKLQTAENEIKQAAPNDRKLLLEGKILGILAQYPMLADKVESNFEPLLQRKGTAAVFAELFLNGAIEAETELAHCQRELKKEYLKARLENLSQIMREAEKNGNGGDRNILEFQRLMSELSKMQ</sequence>